<dbReference type="AlphaFoldDB" id="A0A0K1PXS9"/>
<dbReference type="KEGG" id="llu:AKJ09_04992"/>
<reference evidence="1 2" key="1">
    <citation type="submission" date="2015-08" db="EMBL/GenBank/DDBJ databases">
        <authorList>
            <person name="Babu N.S."/>
            <person name="Beckwith C.J."/>
            <person name="Beseler K.G."/>
            <person name="Brison A."/>
            <person name="Carone J.V."/>
            <person name="Caskin T.P."/>
            <person name="Diamond M."/>
            <person name="Durham M.E."/>
            <person name="Foxe J.M."/>
            <person name="Go M."/>
            <person name="Henderson B.A."/>
            <person name="Jones I.B."/>
            <person name="McGettigan J.A."/>
            <person name="Micheletti S.J."/>
            <person name="Nasrallah M.E."/>
            <person name="Ortiz D."/>
            <person name="Piller C.R."/>
            <person name="Privatt S.R."/>
            <person name="Schneider S.L."/>
            <person name="Sharp S."/>
            <person name="Smith T.C."/>
            <person name="Stanton J.D."/>
            <person name="Ullery H.E."/>
            <person name="Wilson R.J."/>
            <person name="Serrano M.G."/>
            <person name="Buck G."/>
            <person name="Lee V."/>
            <person name="Wang Y."/>
            <person name="Carvalho R."/>
            <person name="Voegtly L."/>
            <person name="Shi R."/>
            <person name="Duckworth R."/>
            <person name="Johnson A."/>
            <person name="Loviza R."/>
            <person name="Walstead R."/>
            <person name="Shah Z."/>
            <person name="Kiflezghi M."/>
            <person name="Wade K."/>
            <person name="Ball S.L."/>
            <person name="Bradley K.W."/>
            <person name="Asai D.J."/>
            <person name="Bowman C.A."/>
            <person name="Russell D.A."/>
            <person name="Pope W.H."/>
            <person name="Jacobs-Sera D."/>
            <person name="Hendrix R.W."/>
            <person name="Hatfull G.F."/>
        </authorList>
    </citation>
    <scope>NUCLEOTIDE SEQUENCE [LARGE SCALE GENOMIC DNA]</scope>
    <source>
        <strain evidence="1 2">DSM 27648</strain>
    </source>
</reference>
<evidence type="ECO:0000313" key="2">
    <source>
        <dbReference type="Proteomes" id="UP000064967"/>
    </source>
</evidence>
<dbReference type="Proteomes" id="UP000064967">
    <property type="component" value="Chromosome"/>
</dbReference>
<organism evidence="1 2">
    <name type="scientific">Labilithrix luteola</name>
    <dbReference type="NCBI Taxonomy" id="1391654"/>
    <lineage>
        <taxon>Bacteria</taxon>
        <taxon>Pseudomonadati</taxon>
        <taxon>Myxococcota</taxon>
        <taxon>Polyangia</taxon>
        <taxon>Polyangiales</taxon>
        <taxon>Labilitrichaceae</taxon>
        <taxon>Labilithrix</taxon>
    </lineage>
</organism>
<sequence>MKRLGLELLGVGAMRSPRYAPAGLLVRFGAHRVVIDGGPGAAPPPGRLDAWLVTDEHCELIAAIRRLARGRGLEPKVATWKADGLVIRPRPVVHTSHAAFGYLIEVTSRGRMLRCAWAPEFFRFPRWVSAVDLMFAEASSFAQPVRLTGGVGGHMAVIDVAREAERSGVRRLVFAHIGKSSIRAREAGAPLSFGEWASDGDVFVLGR</sequence>
<dbReference type="InterPro" id="IPR036866">
    <property type="entry name" value="RibonucZ/Hydroxyglut_hydro"/>
</dbReference>
<dbReference type="SUPFAM" id="SSF56281">
    <property type="entry name" value="Metallo-hydrolase/oxidoreductase"/>
    <property type="match status" value="1"/>
</dbReference>
<accession>A0A0K1PXS9</accession>
<dbReference type="RefSeq" id="WP_146649305.1">
    <property type="nucleotide sequence ID" value="NZ_CP012333.1"/>
</dbReference>
<keyword evidence="2" id="KW-1185">Reference proteome</keyword>
<evidence type="ECO:0000313" key="1">
    <source>
        <dbReference type="EMBL" id="AKU98328.1"/>
    </source>
</evidence>
<dbReference type="STRING" id="1391654.AKJ09_04992"/>
<gene>
    <name evidence="1" type="ORF">AKJ09_04992</name>
</gene>
<protein>
    <recommendedName>
        <fullName evidence="3">Metallo-beta-lactamase domain-containing protein</fullName>
    </recommendedName>
</protein>
<proteinExistence type="predicted"/>
<dbReference type="OrthoDB" id="3474494at2"/>
<dbReference type="Gene3D" id="3.60.15.10">
    <property type="entry name" value="Ribonuclease Z/Hydroxyacylglutathione hydrolase-like"/>
    <property type="match status" value="1"/>
</dbReference>
<evidence type="ECO:0008006" key="3">
    <source>
        <dbReference type="Google" id="ProtNLM"/>
    </source>
</evidence>
<dbReference type="EMBL" id="CP012333">
    <property type="protein sequence ID" value="AKU98328.1"/>
    <property type="molecule type" value="Genomic_DNA"/>
</dbReference>
<name>A0A0K1PXS9_9BACT</name>